<keyword evidence="1" id="KW-0732">Signal</keyword>
<feature type="signal peptide" evidence="1">
    <location>
        <begin position="1"/>
        <end position="19"/>
    </location>
</feature>
<evidence type="ECO:0000256" key="1">
    <source>
        <dbReference type="SAM" id="SignalP"/>
    </source>
</evidence>
<dbReference type="OrthoDB" id="7856495at2"/>
<evidence type="ECO:0000313" key="3">
    <source>
        <dbReference type="Proteomes" id="UP000244810"/>
    </source>
</evidence>
<dbReference type="RefSeq" id="WP_107750180.1">
    <property type="nucleotide sequence ID" value="NZ_QBKF01000001.1"/>
</dbReference>
<feature type="chain" id="PRO_5015562363" evidence="1">
    <location>
        <begin position="20"/>
        <end position="218"/>
    </location>
</feature>
<dbReference type="EMBL" id="QDDR01000015">
    <property type="protein sequence ID" value="PVE45360.1"/>
    <property type="molecule type" value="Genomic_DNA"/>
</dbReference>
<protein>
    <submittedName>
        <fullName evidence="2">Uncharacterized protein</fullName>
    </submittedName>
</protein>
<proteinExistence type="predicted"/>
<comment type="caution">
    <text evidence="2">The sequence shown here is derived from an EMBL/GenBank/DDBJ whole genome shotgun (WGS) entry which is preliminary data.</text>
</comment>
<organism evidence="2 3">
    <name type="scientific">Pararhodobacter aggregans</name>
    <dbReference type="NCBI Taxonomy" id="404875"/>
    <lineage>
        <taxon>Bacteria</taxon>
        <taxon>Pseudomonadati</taxon>
        <taxon>Pseudomonadota</taxon>
        <taxon>Alphaproteobacteria</taxon>
        <taxon>Rhodobacterales</taxon>
        <taxon>Paracoccaceae</taxon>
        <taxon>Pararhodobacter</taxon>
    </lineage>
</organism>
<name>A0A2T7UKZ8_9RHOB</name>
<dbReference type="AlphaFoldDB" id="A0A2T7UKZ8"/>
<keyword evidence="3" id="KW-1185">Reference proteome</keyword>
<reference evidence="2 3" key="1">
    <citation type="journal article" date="2011" name="Syst. Appl. Microbiol.">
        <title>Defluviimonas denitrificans gen. nov., sp. nov., and Pararhodobacter aggregans gen. nov., sp. nov., non-phototrophic Rhodobacteraceae from the biofilter of a marine aquaculture.</title>
        <authorList>
            <person name="Foesel B.U."/>
            <person name="Drake H.L."/>
            <person name="Schramm A."/>
        </authorList>
    </citation>
    <scope>NUCLEOTIDE SEQUENCE [LARGE SCALE GENOMIC DNA]</scope>
    <source>
        <strain evidence="2 3">D1-19</strain>
    </source>
</reference>
<gene>
    <name evidence="2" type="ORF">DDE23_21440</name>
</gene>
<evidence type="ECO:0000313" key="2">
    <source>
        <dbReference type="EMBL" id="PVE45360.1"/>
    </source>
</evidence>
<dbReference type="Proteomes" id="UP000244810">
    <property type="component" value="Unassembled WGS sequence"/>
</dbReference>
<accession>A0A2T7UKZ8</accession>
<sequence length="218" mass="22806">MRLISATLAATLLAGPALGFTPERAGILVDALRANDCAMSGAEAPEALGPLGLDPMEVQTFVDTLFGAGLVTLSDDMETLSLVPMLCEAEGEASMAMIVQAFAAQEAQIERWLPEFAPERGAELVAALRGAECVLSDERARELLPPLGFTPVEVRDIVAVMVDGEMAVVSEDGAELRLTDSVCAGDPAADAPAFATLISTWEERHPLEAELPAEGAGE</sequence>